<feature type="transmembrane region" description="Helical" evidence="5">
    <location>
        <begin position="141"/>
        <end position="160"/>
    </location>
</feature>
<dbReference type="Proteomes" id="UP000276133">
    <property type="component" value="Unassembled WGS sequence"/>
</dbReference>
<feature type="transmembrane region" description="Helical" evidence="5">
    <location>
        <begin position="108"/>
        <end position="129"/>
    </location>
</feature>
<dbReference type="GO" id="GO:0016020">
    <property type="term" value="C:membrane"/>
    <property type="evidence" value="ECO:0007669"/>
    <property type="project" value="UniProtKB-SubCell"/>
</dbReference>
<evidence type="ECO:0000256" key="4">
    <source>
        <dbReference type="ARBA" id="ARBA00023136"/>
    </source>
</evidence>
<name>A0A3M7QAP1_BRAPC</name>
<evidence type="ECO:0000256" key="5">
    <source>
        <dbReference type="SAM" id="Phobius"/>
    </source>
</evidence>
<proteinExistence type="predicted"/>
<keyword evidence="4 5" id="KW-0472">Membrane</keyword>
<sequence>MDQEAAKAHEQLENFDRILNLVFPLVLIPFGSISNIITVFIYQQKPFKNTSIRFYYSILAITDTLALVIGSVKFFLMATNLIGILTFSSLGCKFFITSVYILSEYSAWVLVITSIDRLISILNYPSFIFLKTKKFRYSSSLILFFVIFLFNYPSFIYLQITIEQVNINNRTKEIYYTCELDSESYYTNELRDFIDLLMFALLPFLFMIIANGLISYKIIKSKNKFRRKASLAQPKKRKKEYQLAITIIGMNFLFLILNLPICVIQIMRNLGETDYSLDVNYNIAYTIANILTYINFSSSLYINLLFNHIFKSRFKHIIFSFFLNNQESSS</sequence>
<keyword evidence="7" id="KW-0675">Receptor</keyword>
<keyword evidence="8" id="KW-1185">Reference proteome</keyword>
<evidence type="ECO:0000256" key="2">
    <source>
        <dbReference type="ARBA" id="ARBA00022692"/>
    </source>
</evidence>
<gene>
    <name evidence="7" type="ORF">BpHYR1_054461</name>
</gene>
<dbReference type="OrthoDB" id="9990906at2759"/>
<feature type="transmembrane region" description="Helical" evidence="5">
    <location>
        <begin position="54"/>
        <end position="76"/>
    </location>
</feature>
<accession>A0A3M7QAP1</accession>
<dbReference type="GO" id="GO:0004930">
    <property type="term" value="F:G protein-coupled receptor activity"/>
    <property type="evidence" value="ECO:0007669"/>
    <property type="project" value="InterPro"/>
</dbReference>
<evidence type="ECO:0000256" key="3">
    <source>
        <dbReference type="ARBA" id="ARBA00022989"/>
    </source>
</evidence>
<feature type="transmembrane region" description="Helical" evidence="5">
    <location>
        <begin position="287"/>
        <end position="306"/>
    </location>
</feature>
<dbReference type="STRING" id="10195.A0A3M7QAP1"/>
<dbReference type="InterPro" id="IPR017452">
    <property type="entry name" value="GPCR_Rhodpsn_7TM"/>
</dbReference>
<protein>
    <submittedName>
        <fullName evidence="7">FMRFamide receptor-like</fullName>
    </submittedName>
</protein>
<evidence type="ECO:0000256" key="1">
    <source>
        <dbReference type="ARBA" id="ARBA00004370"/>
    </source>
</evidence>
<feature type="transmembrane region" description="Helical" evidence="5">
    <location>
        <begin position="21"/>
        <end position="42"/>
    </location>
</feature>
<dbReference type="PANTHER" id="PTHR46641:SF25">
    <property type="entry name" value="CNMAMIDE RECEPTOR-RELATED"/>
    <property type="match status" value="1"/>
</dbReference>
<evidence type="ECO:0000259" key="6">
    <source>
        <dbReference type="PROSITE" id="PS50262"/>
    </source>
</evidence>
<keyword evidence="2 5" id="KW-0812">Transmembrane</keyword>
<feature type="transmembrane region" description="Helical" evidence="5">
    <location>
        <begin position="81"/>
        <end position="102"/>
    </location>
</feature>
<feature type="transmembrane region" description="Helical" evidence="5">
    <location>
        <begin position="240"/>
        <end position="267"/>
    </location>
</feature>
<dbReference type="PANTHER" id="PTHR46641">
    <property type="entry name" value="FMRFAMIDE RECEPTOR-RELATED"/>
    <property type="match status" value="1"/>
</dbReference>
<dbReference type="Pfam" id="PF00001">
    <property type="entry name" value="7tm_1"/>
    <property type="match status" value="1"/>
</dbReference>
<feature type="domain" description="G-protein coupled receptors family 1 profile" evidence="6">
    <location>
        <begin position="34"/>
        <end position="303"/>
    </location>
</feature>
<dbReference type="InterPro" id="IPR000276">
    <property type="entry name" value="GPCR_Rhodpsn"/>
</dbReference>
<feature type="transmembrane region" description="Helical" evidence="5">
    <location>
        <begin position="196"/>
        <end position="219"/>
    </location>
</feature>
<keyword evidence="3 5" id="KW-1133">Transmembrane helix</keyword>
<comment type="caution">
    <text evidence="7">The sequence shown here is derived from an EMBL/GenBank/DDBJ whole genome shotgun (WGS) entry which is preliminary data.</text>
</comment>
<dbReference type="InterPro" id="IPR052954">
    <property type="entry name" value="GPCR-Ligand_Int"/>
</dbReference>
<comment type="subcellular location">
    <subcellularLocation>
        <location evidence="1">Membrane</location>
    </subcellularLocation>
</comment>
<dbReference type="AlphaFoldDB" id="A0A3M7QAP1"/>
<dbReference type="EMBL" id="REGN01006871">
    <property type="protein sequence ID" value="RNA08025.1"/>
    <property type="molecule type" value="Genomic_DNA"/>
</dbReference>
<reference evidence="7 8" key="1">
    <citation type="journal article" date="2018" name="Sci. Rep.">
        <title>Genomic signatures of local adaptation to the degree of environmental predictability in rotifers.</title>
        <authorList>
            <person name="Franch-Gras L."/>
            <person name="Hahn C."/>
            <person name="Garcia-Roger E.M."/>
            <person name="Carmona M.J."/>
            <person name="Serra M."/>
            <person name="Gomez A."/>
        </authorList>
    </citation>
    <scope>NUCLEOTIDE SEQUENCE [LARGE SCALE GENOMIC DNA]</scope>
    <source>
        <strain evidence="7">HYR1</strain>
    </source>
</reference>
<organism evidence="7 8">
    <name type="scientific">Brachionus plicatilis</name>
    <name type="common">Marine rotifer</name>
    <name type="synonym">Brachionus muelleri</name>
    <dbReference type="NCBI Taxonomy" id="10195"/>
    <lineage>
        <taxon>Eukaryota</taxon>
        <taxon>Metazoa</taxon>
        <taxon>Spiralia</taxon>
        <taxon>Gnathifera</taxon>
        <taxon>Rotifera</taxon>
        <taxon>Eurotatoria</taxon>
        <taxon>Monogononta</taxon>
        <taxon>Pseudotrocha</taxon>
        <taxon>Ploima</taxon>
        <taxon>Brachionidae</taxon>
        <taxon>Brachionus</taxon>
    </lineage>
</organism>
<dbReference type="SUPFAM" id="SSF81321">
    <property type="entry name" value="Family A G protein-coupled receptor-like"/>
    <property type="match status" value="1"/>
</dbReference>
<dbReference type="PROSITE" id="PS50262">
    <property type="entry name" value="G_PROTEIN_RECEP_F1_2"/>
    <property type="match status" value="1"/>
</dbReference>
<evidence type="ECO:0000313" key="7">
    <source>
        <dbReference type="EMBL" id="RNA08025.1"/>
    </source>
</evidence>
<evidence type="ECO:0000313" key="8">
    <source>
        <dbReference type="Proteomes" id="UP000276133"/>
    </source>
</evidence>
<dbReference type="Gene3D" id="1.20.1070.10">
    <property type="entry name" value="Rhodopsin 7-helix transmembrane proteins"/>
    <property type="match status" value="1"/>
</dbReference>